<dbReference type="KEGG" id="pabs:JIR001_05000"/>
<dbReference type="Gene3D" id="3.40.1580.10">
    <property type="entry name" value="SMI1/KNR4-like"/>
    <property type="match status" value="1"/>
</dbReference>
<dbReference type="EMBL" id="AP024601">
    <property type="protein sequence ID" value="BCU80717.1"/>
    <property type="molecule type" value="Genomic_DNA"/>
</dbReference>
<dbReference type="InterPro" id="IPR037883">
    <property type="entry name" value="Knr4/Smi1-like_sf"/>
</dbReference>
<dbReference type="SUPFAM" id="SSF160631">
    <property type="entry name" value="SMI1/KNR4-like"/>
    <property type="match status" value="1"/>
</dbReference>
<dbReference type="InterPro" id="IPR018958">
    <property type="entry name" value="Knr4/Smi1-like_dom"/>
</dbReference>
<protein>
    <recommendedName>
        <fullName evidence="1">Knr4/Smi1-like domain-containing protein</fullName>
    </recommendedName>
</protein>
<feature type="domain" description="Knr4/Smi1-like" evidence="1">
    <location>
        <begin position="13"/>
        <end position="113"/>
    </location>
</feature>
<evidence type="ECO:0000313" key="2">
    <source>
        <dbReference type="EMBL" id="BCU80717.1"/>
    </source>
</evidence>
<organism evidence="2 3">
    <name type="scientific">Polycladomyces abyssicola</name>
    <dbReference type="NCBI Taxonomy" id="1125966"/>
    <lineage>
        <taxon>Bacteria</taxon>
        <taxon>Bacillati</taxon>
        <taxon>Bacillota</taxon>
        <taxon>Bacilli</taxon>
        <taxon>Bacillales</taxon>
        <taxon>Thermoactinomycetaceae</taxon>
        <taxon>Polycladomyces</taxon>
    </lineage>
</organism>
<accession>A0A8D5ZMC1</accession>
<dbReference type="RefSeq" id="WP_212774050.1">
    <property type="nucleotide sequence ID" value="NZ_AP024601.1"/>
</dbReference>
<evidence type="ECO:0000259" key="1">
    <source>
        <dbReference type="Pfam" id="PF09346"/>
    </source>
</evidence>
<dbReference type="Proteomes" id="UP000677436">
    <property type="component" value="Chromosome"/>
</dbReference>
<dbReference type="AlphaFoldDB" id="A0A8D5ZMC1"/>
<dbReference type="Pfam" id="PF09346">
    <property type="entry name" value="SMI1_KNR4"/>
    <property type="match status" value="1"/>
</dbReference>
<reference evidence="2" key="2">
    <citation type="journal article" date="2021" name="Microbiol. Resour. Announc.">
        <title>Complete Genome Sequence of Polycladomyces abyssicola JIR-001T, Isolated from Hemipelagic Sediment in Deep Seawater.</title>
        <authorList>
            <person name="Tsubouchi T."/>
            <person name="Kaneko Y."/>
        </authorList>
    </citation>
    <scope>NUCLEOTIDE SEQUENCE</scope>
    <source>
        <strain evidence="2">JIR-001</strain>
    </source>
</reference>
<proteinExistence type="predicted"/>
<evidence type="ECO:0000313" key="3">
    <source>
        <dbReference type="Proteomes" id="UP000677436"/>
    </source>
</evidence>
<keyword evidence="3" id="KW-1185">Reference proteome</keyword>
<reference evidence="2" key="1">
    <citation type="journal article" date="2013" name="Int. J. Syst. Evol. Microbiol.">
        <title>Polycladomyces abyssicola gen. nov., sp. nov., a thermophilic filamentous bacterium isolated from hemipelagic sediment.</title>
        <authorList>
            <person name="Tsubouchi T."/>
            <person name="Shimane Y."/>
            <person name="Mori K."/>
            <person name="Usui K."/>
            <person name="Hiraki T."/>
            <person name="Tame A."/>
            <person name="Uematsu K."/>
            <person name="Maruyama T."/>
            <person name="Hatada Y."/>
        </authorList>
    </citation>
    <scope>NUCLEOTIDE SEQUENCE</scope>
    <source>
        <strain evidence="2">JIR-001</strain>
    </source>
</reference>
<name>A0A8D5ZMC1_9BACL</name>
<sequence>MVKWMEREVKLPLEEFTKVEKSLGVLLPQDYIDWFQRYQAIENRDAHFLINNEPYHFDEFYDLYEIPDEVEVWYEEDQQLKKTNLFVPFGFDSALNPYCFYYGQKQESPIIIWLYLT</sequence>
<gene>
    <name evidence="2" type="ORF">JIR001_05000</name>
</gene>